<dbReference type="SUPFAM" id="SSF54631">
    <property type="entry name" value="CBS-domain pair"/>
    <property type="match status" value="1"/>
</dbReference>
<dbReference type="InterPro" id="IPR035919">
    <property type="entry name" value="EAL_sf"/>
</dbReference>
<organism evidence="3 4">
    <name type="scientific">Thermobifida cellulosilytica TB100</name>
    <dbReference type="NCBI Taxonomy" id="665004"/>
    <lineage>
        <taxon>Bacteria</taxon>
        <taxon>Bacillati</taxon>
        <taxon>Actinomycetota</taxon>
        <taxon>Actinomycetes</taxon>
        <taxon>Streptosporangiales</taxon>
        <taxon>Nocardiopsidaceae</taxon>
        <taxon>Thermobifida</taxon>
    </lineage>
</organism>
<feature type="region of interest" description="Disordered" evidence="1">
    <location>
        <begin position="1"/>
        <end position="23"/>
    </location>
</feature>
<dbReference type="PATRIC" id="fig|665004.4.peg.1449"/>
<dbReference type="STRING" id="665004.AC529_07160"/>
<keyword evidence="4" id="KW-1185">Reference proteome</keyword>
<evidence type="ECO:0000313" key="3">
    <source>
        <dbReference type="EMBL" id="KUP97403.1"/>
    </source>
</evidence>
<accession>A0A147KJG5</accession>
<evidence type="ECO:0000256" key="1">
    <source>
        <dbReference type="SAM" id="MobiDB-lite"/>
    </source>
</evidence>
<feature type="domain" description="EAL" evidence="2">
    <location>
        <begin position="4"/>
        <end position="223"/>
    </location>
</feature>
<dbReference type="RefSeq" id="WP_068755881.1">
    <property type="nucleotide sequence ID" value="NZ_KQ950181.1"/>
</dbReference>
<dbReference type="Pfam" id="PF00571">
    <property type="entry name" value="CBS"/>
    <property type="match status" value="1"/>
</dbReference>
<dbReference type="SUPFAM" id="SSF141868">
    <property type="entry name" value="EAL domain-like"/>
    <property type="match status" value="1"/>
</dbReference>
<dbReference type="Proteomes" id="UP000074382">
    <property type="component" value="Unassembled WGS sequence"/>
</dbReference>
<name>A0A147KJG5_THECS</name>
<dbReference type="SMART" id="SM00052">
    <property type="entry name" value="EAL"/>
    <property type="match status" value="1"/>
</dbReference>
<dbReference type="InterPro" id="IPR000644">
    <property type="entry name" value="CBS_dom"/>
</dbReference>
<dbReference type="Gene3D" id="3.20.20.450">
    <property type="entry name" value="EAL domain"/>
    <property type="match status" value="1"/>
</dbReference>
<evidence type="ECO:0000313" key="4">
    <source>
        <dbReference type="Proteomes" id="UP000074382"/>
    </source>
</evidence>
<dbReference type="InterPro" id="IPR046342">
    <property type="entry name" value="CBS_dom_sf"/>
</dbReference>
<gene>
    <name evidence="3" type="ORF">AC529_07160</name>
</gene>
<proteinExistence type="predicted"/>
<sequence length="378" mass="40231">MPSQRSSHGDTRLDGASAGERPPLLRPIVDLDSGAVLAVEAVHPSGARPGEDVARLAERLNRTAHEVAARESLLPLVLPVPARLLTAGREPFVSLAGVLRPRGRRPRDVTLMVDADLRLLPREHLAASLAVVRELGFRYAFGTARIPPDLLVETAPFLVRIDGALTAGLPDDERSVAVVDGMARIGRGAGTFPLASGVSSVEQLASLRRIGVRLAQGPLFAGDGWVPGDRVTQVPDLSLDRGAPDPAGPRVSDFMVPAVTMAVDATAEEVLESFSNDTALTSVVLLDHRERPVAALDRARFLLSVTGPYGHALYAKRPARKLADPPRTVPRTAPALAALRIAGSDRERVYDDLVAVNEFGQCMGVVHVGDVIRGLSRV</sequence>
<dbReference type="InterPro" id="IPR001633">
    <property type="entry name" value="EAL_dom"/>
</dbReference>
<evidence type="ECO:0000259" key="2">
    <source>
        <dbReference type="SMART" id="SM00052"/>
    </source>
</evidence>
<reference evidence="4" key="1">
    <citation type="journal article" date="2017" name="Acta Aliment.">
        <title>Plant polysaccharide degrading enzyme system of Thermpbifida cellulosilytica TB100 revealed by de novo genome project data.</title>
        <authorList>
            <person name="Toth A."/>
            <person name="Baka E."/>
            <person name="Luzics S."/>
            <person name="Bata-Vidacs I."/>
            <person name="Nagy I."/>
            <person name="Balint B."/>
            <person name="Herceg R."/>
            <person name="Olasz F."/>
            <person name="Wilk T."/>
            <person name="Nagy T."/>
            <person name="Kriszt B."/>
            <person name="Nagy I."/>
            <person name="Kukolya J."/>
        </authorList>
    </citation>
    <scope>NUCLEOTIDE SEQUENCE [LARGE SCALE GENOMIC DNA]</scope>
    <source>
        <strain evidence="4">TB100</strain>
    </source>
</reference>
<dbReference type="AlphaFoldDB" id="A0A147KJG5"/>
<dbReference type="EMBL" id="LGEM01000030">
    <property type="protein sequence ID" value="KUP97403.1"/>
    <property type="molecule type" value="Genomic_DNA"/>
</dbReference>
<comment type="caution">
    <text evidence="3">The sequence shown here is derived from an EMBL/GenBank/DDBJ whole genome shotgun (WGS) entry which is preliminary data.</text>
</comment>
<dbReference type="Pfam" id="PF00563">
    <property type="entry name" value="EAL"/>
    <property type="match status" value="1"/>
</dbReference>
<protein>
    <submittedName>
        <fullName evidence="3">Diguanylate phosphodiesterase</fullName>
    </submittedName>
</protein>